<evidence type="ECO:0000256" key="2">
    <source>
        <dbReference type="PIRNR" id="PIRNR038972"/>
    </source>
</evidence>
<organism evidence="5 6">
    <name type="scientific">Fonsecaea nubica</name>
    <dbReference type="NCBI Taxonomy" id="856822"/>
    <lineage>
        <taxon>Eukaryota</taxon>
        <taxon>Fungi</taxon>
        <taxon>Dikarya</taxon>
        <taxon>Ascomycota</taxon>
        <taxon>Pezizomycotina</taxon>
        <taxon>Eurotiomycetes</taxon>
        <taxon>Chaetothyriomycetidae</taxon>
        <taxon>Chaetothyriales</taxon>
        <taxon>Herpotrichiellaceae</taxon>
        <taxon>Fonsecaea</taxon>
    </lineage>
</organism>
<keyword evidence="2" id="KW-0819">tRNA processing</keyword>
<dbReference type="GO" id="GO:0102522">
    <property type="term" value="F:tRNA 4-demethylwyosine alpha-amino-alpha-carboxypropyltransferase activity"/>
    <property type="evidence" value="ECO:0007669"/>
    <property type="project" value="UniProtKB-EC"/>
</dbReference>
<evidence type="ECO:0000259" key="4">
    <source>
        <dbReference type="PROSITE" id="PS51684"/>
    </source>
</evidence>
<accession>A0A178DFF9</accession>
<dbReference type="PIRSF" id="PIRSF038972">
    <property type="entry name" value="Trm12"/>
    <property type="match status" value="1"/>
</dbReference>
<comment type="subcellular location">
    <subcellularLocation>
        <location evidence="2">Cytoplasm</location>
    </subcellularLocation>
</comment>
<evidence type="ECO:0000313" key="6">
    <source>
        <dbReference type="Proteomes" id="UP000185904"/>
    </source>
</evidence>
<dbReference type="InterPro" id="IPR030382">
    <property type="entry name" value="MeTrfase_TRM5/TYW2"/>
</dbReference>
<evidence type="ECO:0000313" key="5">
    <source>
        <dbReference type="EMBL" id="OAL40417.1"/>
    </source>
</evidence>
<dbReference type="OrthoDB" id="2387925at2759"/>
<feature type="region of interest" description="Disordered" evidence="3">
    <location>
        <begin position="1"/>
        <end position="33"/>
    </location>
</feature>
<feature type="compositionally biased region" description="Basic residues" evidence="3">
    <location>
        <begin position="1"/>
        <end position="13"/>
    </location>
</feature>
<dbReference type="InterPro" id="IPR026274">
    <property type="entry name" value="tRNA_wybutosine_synth_prot_2"/>
</dbReference>
<comment type="pathway">
    <text evidence="2">tRNA modification; wybutosine-tRNA(Phe) biosynthesis.</text>
</comment>
<sequence length="496" mass="55224">MTRPRPQHQHQHHQSQQEGKPKQRKDKTPNNPLVRGISAFYTEWQGRRCRIDPATATDDNATFVPAPRHGEGDDPPLAALAIADMPKRYTLYPPLLLLPPNFTAQNTRWTAFYDALDGCNKAELFRSIAEKGFKGMGISRIAINAPIAAEVEHEEDVEDAINFRGPVTTQSATTWEQNVLRHPSGLVPVYGDWGPVLDERQHRGKILHPSTEDFDAAFWTSATQTQHHGIVQCWAPLYTMFSRGNVSEKARILGLQSRFPGLTTAELHGQLGLVDVVDFYVGIGYFASCYLSKGVRRVYGWDINPWSIEGLRRGCKGNGWRCLVLQVDETGSLQGSGGIKGMVEEIARGDRSGEADTIVRCVAFLGDNKWARKILQEMQCEYERIGYNGGETASRLNIRHANLGLLPSARLSWEDAVKIVTGLSEGGTGGWLHVHENVDMRKIDVIGERIVREIDGLAQREARRPYAASGVHVEQVKTYAPGVMHCVFDVEIKPNG</sequence>
<dbReference type="AlphaFoldDB" id="A0A178DFF9"/>
<dbReference type="GO" id="GO:0005737">
    <property type="term" value="C:cytoplasm"/>
    <property type="evidence" value="ECO:0007669"/>
    <property type="project" value="UniProtKB-SubCell"/>
</dbReference>
<dbReference type="InterPro" id="IPR029063">
    <property type="entry name" value="SAM-dependent_MTases_sf"/>
</dbReference>
<comment type="similarity">
    <text evidence="2">Belongs to the class I-like SAM-binding methyltransferase superfamily. TRM5/TYW2 family.</text>
</comment>
<keyword evidence="2" id="KW-0963">Cytoplasm</keyword>
<comment type="caution">
    <text evidence="5">The sequence shown here is derived from an EMBL/GenBank/DDBJ whole genome shotgun (WGS) entry which is preliminary data.</text>
</comment>
<proteinExistence type="inferred from homology"/>
<feature type="domain" description="SAM-dependent methyltransferase TRM5/TYW2-type" evidence="4">
    <location>
        <begin position="228"/>
        <end position="494"/>
    </location>
</feature>
<dbReference type="Gene3D" id="3.40.50.150">
    <property type="entry name" value="Vaccinia Virus protein VP39"/>
    <property type="match status" value="1"/>
</dbReference>
<dbReference type="GO" id="GO:0031591">
    <property type="term" value="P:wybutosine biosynthetic process"/>
    <property type="evidence" value="ECO:0007669"/>
    <property type="project" value="InterPro"/>
</dbReference>
<gene>
    <name evidence="5" type="ORF">AYO20_00153</name>
</gene>
<name>A0A178DFF9_9EURO</name>
<dbReference type="EMBL" id="LVCJ01000001">
    <property type="protein sequence ID" value="OAL40417.1"/>
    <property type="molecule type" value="Genomic_DNA"/>
</dbReference>
<dbReference type="GO" id="GO:0030488">
    <property type="term" value="P:tRNA methylation"/>
    <property type="evidence" value="ECO:0007669"/>
    <property type="project" value="TreeGrafter"/>
</dbReference>
<reference evidence="5 6" key="1">
    <citation type="submission" date="2016-03" db="EMBL/GenBank/DDBJ databases">
        <title>The draft genome sequence of Fonsecaea nubica causative agent of cutaneous subcutaneous infection in human host.</title>
        <authorList>
            <person name="Costa F."/>
            <person name="Sybren D.H."/>
            <person name="Raittz R.T."/>
            <person name="Weiss V.A."/>
            <person name="Leao A.C."/>
            <person name="Gomes R."/>
            <person name="De Souza E.M."/>
            <person name="Pedrosa F.O."/>
            <person name="Steffens M.B."/>
            <person name="Bombassaro A."/>
            <person name="Tadra-Sfeir M.Z."/>
            <person name="Moreno L.F."/>
            <person name="Najafzadeh M.J."/>
            <person name="Felipe M.S."/>
            <person name="Teixeira M."/>
            <person name="Sun J."/>
            <person name="Xi L."/>
            <person name="Castro M.A."/>
            <person name="Vicente V.A."/>
        </authorList>
    </citation>
    <scope>NUCLEOTIDE SEQUENCE [LARGE SCALE GENOMIC DNA]</scope>
    <source>
        <strain evidence="5 6">CBS 269.64</strain>
    </source>
</reference>
<keyword evidence="2" id="KW-0808">Transferase</keyword>
<dbReference type="PROSITE" id="PS51684">
    <property type="entry name" value="SAM_MT_TRM5_TYW2"/>
    <property type="match status" value="1"/>
</dbReference>
<dbReference type="GO" id="GO:0008757">
    <property type="term" value="F:S-adenosylmethionine-dependent methyltransferase activity"/>
    <property type="evidence" value="ECO:0007669"/>
    <property type="project" value="InterPro"/>
</dbReference>
<dbReference type="PANTHER" id="PTHR23245">
    <property type="entry name" value="TRNA METHYLTRANSFERASE"/>
    <property type="match status" value="1"/>
</dbReference>
<dbReference type="GeneID" id="34583580"/>
<dbReference type="GO" id="GO:0008175">
    <property type="term" value="F:tRNA methyltransferase activity"/>
    <property type="evidence" value="ECO:0007669"/>
    <property type="project" value="TreeGrafter"/>
</dbReference>
<comment type="function">
    <text evidence="2">S-adenosyl-L-methionine-dependent transferase that acts as a component of the wybutosine biosynthesis pathway. Wybutosine is a hyper modified guanosine with a tricyclic base found at the 3'-position adjacent to the anticodon of eukaryotic phenylalanine tRNA. Catalyzes the transfer of the alpha-amino-alpha-carboxypropyl (acp) group from S-adenosyl-L-methionine to the C-7 position of 4-demethylwyosine (imG-14) to produce wybutosine-86.</text>
</comment>
<dbReference type="UniPathway" id="UPA00375"/>
<dbReference type="SUPFAM" id="SSF53335">
    <property type="entry name" value="S-adenosyl-L-methionine-dependent methyltransferases"/>
    <property type="match status" value="1"/>
</dbReference>
<dbReference type="PANTHER" id="PTHR23245:SF25">
    <property type="entry name" value="TRNA WYBUTOSINE-SYNTHESIZING PROTEIN 2 HOMOLOG"/>
    <property type="match status" value="1"/>
</dbReference>
<evidence type="ECO:0000256" key="1">
    <source>
        <dbReference type="ARBA" id="ARBA00049400"/>
    </source>
</evidence>
<protein>
    <recommendedName>
        <fullName evidence="2">tRNA wybutosine-synthesizing protein 2</fullName>
        <shortName evidence="2">tRNA-yW-synthesizing protein 2</shortName>
    </recommendedName>
    <alternativeName>
        <fullName evidence="2">tRNA(Phe) (4-demethylwyosine(37)-C(7)) aminocarboxypropyltransferase</fullName>
    </alternativeName>
</protein>
<keyword evidence="2" id="KW-0949">S-adenosyl-L-methionine</keyword>
<comment type="catalytic activity">
    <reaction evidence="1">
        <text>4-demethylwyosine(37) in tRNA(Phe) + S-adenosyl-L-methionine = 4-demethyl-7-[(3S)-3-amino-3-carboxypropyl]wyosine(37) in tRNA(Phe) + S-methyl-5'-thioadenosine + H(+)</text>
        <dbReference type="Rhea" id="RHEA:36355"/>
        <dbReference type="Rhea" id="RHEA-COMP:10164"/>
        <dbReference type="Rhea" id="RHEA-COMP:10378"/>
        <dbReference type="ChEBI" id="CHEBI:15378"/>
        <dbReference type="ChEBI" id="CHEBI:17509"/>
        <dbReference type="ChEBI" id="CHEBI:59789"/>
        <dbReference type="ChEBI" id="CHEBI:64315"/>
        <dbReference type="ChEBI" id="CHEBI:73550"/>
        <dbReference type="EC" id="2.5.1.114"/>
    </reaction>
</comment>
<evidence type="ECO:0000256" key="3">
    <source>
        <dbReference type="SAM" id="MobiDB-lite"/>
    </source>
</evidence>
<keyword evidence="6" id="KW-1185">Reference proteome</keyword>
<dbReference type="Proteomes" id="UP000185904">
    <property type="component" value="Unassembled WGS sequence"/>
</dbReference>
<dbReference type="RefSeq" id="XP_022505429.1">
    <property type="nucleotide sequence ID" value="XM_022638464.1"/>
</dbReference>